<gene>
    <name evidence="1" type="ORF">Nepgr_030008</name>
</gene>
<keyword evidence="2" id="KW-1185">Reference proteome</keyword>
<evidence type="ECO:0000313" key="1">
    <source>
        <dbReference type="EMBL" id="GMH28165.1"/>
    </source>
</evidence>
<accession>A0AAD3TEK9</accession>
<name>A0AAD3TEK9_NEPGR</name>
<comment type="caution">
    <text evidence="1">The sequence shown here is derived from an EMBL/GenBank/DDBJ whole genome shotgun (WGS) entry which is preliminary data.</text>
</comment>
<dbReference type="Proteomes" id="UP001279734">
    <property type="component" value="Unassembled WGS sequence"/>
</dbReference>
<proteinExistence type="predicted"/>
<dbReference type="AlphaFoldDB" id="A0AAD3TEK9"/>
<organism evidence="1 2">
    <name type="scientific">Nepenthes gracilis</name>
    <name type="common">Slender pitcher plant</name>
    <dbReference type="NCBI Taxonomy" id="150966"/>
    <lineage>
        <taxon>Eukaryota</taxon>
        <taxon>Viridiplantae</taxon>
        <taxon>Streptophyta</taxon>
        <taxon>Embryophyta</taxon>
        <taxon>Tracheophyta</taxon>
        <taxon>Spermatophyta</taxon>
        <taxon>Magnoliopsida</taxon>
        <taxon>eudicotyledons</taxon>
        <taxon>Gunneridae</taxon>
        <taxon>Pentapetalae</taxon>
        <taxon>Caryophyllales</taxon>
        <taxon>Nepenthaceae</taxon>
        <taxon>Nepenthes</taxon>
    </lineage>
</organism>
<reference evidence="1" key="1">
    <citation type="submission" date="2023-05" db="EMBL/GenBank/DDBJ databases">
        <title>Nepenthes gracilis genome sequencing.</title>
        <authorList>
            <person name="Fukushima K."/>
        </authorList>
    </citation>
    <scope>NUCLEOTIDE SEQUENCE</scope>
    <source>
        <strain evidence="1">SING2019-196</strain>
    </source>
</reference>
<sequence length="86" mass="9884">MGRKSSHNNSYIASMHSSSKISIQQWYKQKLEVDLQVSQGICMNEEHLALFYLLKLSSGKHLRQCYGLQSLSDAYGYSSIHDREDN</sequence>
<protein>
    <submittedName>
        <fullName evidence="1">Uncharacterized protein</fullName>
    </submittedName>
</protein>
<dbReference type="EMBL" id="BSYO01000034">
    <property type="protein sequence ID" value="GMH28165.1"/>
    <property type="molecule type" value="Genomic_DNA"/>
</dbReference>
<evidence type="ECO:0000313" key="2">
    <source>
        <dbReference type="Proteomes" id="UP001279734"/>
    </source>
</evidence>